<reference evidence="2 3" key="1">
    <citation type="submission" date="2016-12" db="EMBL/GenBank/DDBJ databases">
        <authorList>
            <person name="Song W.-J."/>
            <person name="Kurnit D.M."/>
        </authorList>
    </citation>
    <scope>NUCLEOTIDE SEQUENCE [LARGE SCALE GENOMIC DNA]</scope>
    <source>
        <strain evidence="2 3">DSM 30827</strain>
    </source>
</reference>
<dbReference type="OrthoDB" id="9795306at2"/>
<dbReference type="AlphaFoldDB" id="A0A1Q2HYP8"/>
<protein>
    <recommendedName>
        <fullName evidence="1">Glyoxalase/fosfomycin resistance/dioxygenase domain-containing protein</fullName>
    </recommendedName>
</protein>
<dbReference type="SUPFAM" id="SSF54593">
    <property type="entry name" value="Glyoxalase/Bleomycin resistance protein/Dihydroxybiphenyl dioxygenase"/>
    <property type="match status" value="1"/>
</dbReference>
<feature type="domain" description="Glyoxalase/fosfomycin resistance/dioxygenase" evidence="1">
    <location>
        <begin position="15"/>
        <end position="134"/>
    </location>
</feature>
<gene>
    <name evidence="2" type="ORF">CGLAU_10205</name>
</gene>
<dbReference type="Proteomes" id="UP000217209">
    <property type="component" value="Chromosome"/>
</dbReference>
<organism evidence="2 3">
    <name type="scientific">Corynebacterium glaucum</name>
    <dbReference type="NCBI Taxonomy" id="187491"/>
    <lineage>
        <taxon>Bacteria</taxon>
        <taxon>Bacillati</taxon>
        <taxon>Actinomycetota</taxon>
        <taxon>Actinomycetes</taxon>
        <taxon>Mycobacteriales</taxon>
        <taxon>Corynebacteriaceae</taxon>
        <taxon>Corynebacterium</taxon>
    </lineage>
</organism>
<dbReference type="InterPro" id="IPR029068">
    <property type="entry name" value="Glyas_Bleomycin-R_OHBP_Dase"/>
</dbReference>
<dbReference type="KEGG" id="cgv:CGLAU_10205"/>
<keyword evidence="3" id="KW-1185">Reference proteome</keyword>
<dbReference type="PANTHER" id="PTHR33990">
    <property type="entry name" value="PROTEIN YJDN-RELATED"/>
    <property type="match status" value="1"/>
</dbReference>
<dbReference type="Gene3D" id="3.10.180.10">
    <property type="entry name" value="2,3-Dihydroxybiphenyl 1,2-Dioxygenase, domain 1"/>
    <property type="match status" value="1"/>
</dbReference>
<evidence type="ECO:0000259" key="1">
    <source>
        <dbReference type="Pfam" id="PF00903"/>
    </source>
</evidence>
<evidence type="ECO:0000313" key="2">
    <source>
        <dbReference type="EMBL" id="AQQ15986.1"/>
    </source>
</evidence>
<dbReference type="InterPro" id="IPR004360">
    <property type="entry name" value="Glyas_Fos-R_dOase_dom"/>
</dbReference>
<dbReference type="PANTHER" id="PTHR33990:SF1">
    <property type="entry name" value="PROTEIN YJDN"/>
    <property type="match status" value="1"/>
</dbReference>
<evidence type="ECO:0000313" key="3">
    <source>
        <dbReference type="Proteomes" id="UP000217209"/>
    </source>
</evidence>
<sequence length="144" mass="15434">MTISTSAYMSFPGIAAEAFKFYHSVFGGDLHVITYGEQIDAGVEFPFDAPREAVANGFLSGPFSLTGGDDLQRSAEKLSPGDINFTAEVSSHEEGEQLIEKLTADGGLVHMPFAVAPWGDHFGVVEDRFGVRWNVTTSSDGGQN</sequence>
<accession>A0A1Q2HYP8</accession>
<name>A0A1Q2HYP8_9CORY</name>
<dbReference type="Pfam" id="PF00903">
    <property type="entry name" value="Glyoxalase"/>
    <property type="match status" value="1"/>
</dbReference>
<dbReference type="RefSeq" id="WP_095660597.1">
    <property type="nucleotide sequence ID" value="NZ_CP019688.1"/>
</dbReference>
<proteinExistence type="predicted"/>
<dbReference type="EMBL" id="CP019688">
    <property type="protein sequence ID" value="AQQ15986.1"/>
    <property type="molecule type" value="Genomic_DNA"/>
</dbReference>